<name>A0A2Z6M5J1_TRISU</name>
<keyword evidence="2" id="KW-1185">Reference proteome</keyword>
<evidence type="ECO:0000313" key="2">
    <source>
        <dbReference type="Proteomes" id="UP000242715"/>
    </source>
</evidence>
<dbReference type="Proteomes" id="UP000242715">
    <property type="component" value="Unassembled WGS sequence"/>
</dbReference>
<dbReference type="EMBL" id="DF973337">
    <property type="protein sequence ID" value="GAU26528.1"/>
    <property type="molecule type" value="Genomic_DNA"/>
</dbReference>
<dbReference type="AlphaFoldDB" id="A0A2Z6M5J1"/>
<sequence length="105" mass="11638">MSNSGGRSNMEGVFYSWWIIRYLEEGVLKLKDNQLVKEDFLSQEDVVGGLNKFSNTMLTITGGADNRQSKSEIMGLAHKTSSWLDGGNGGKGVYIVTGREWFIAN</sequence>
<gene>
    <name evidence="1" type="ORF">TSUD_361610</name>
</gene>
<organism evidence="1 2">
    <name type="scientific">Trifolium subterraneum</name>
    <name type="common">Subterranean clover</name>
    <dbReference type="NCBI Taxonomy" id="3900"/>
    <lineage>
        <taxon>Eukaryota</taxon>
        <taxon>Viridiplantae</taxon>
        <taxon>Streptophyta</taxon>
        <taxon>Embryophyta</taxon>
        <taxon>Tracheophyta</taxon>
        <taxon>Spermatophyta</taxon>
        <taxon>Magnoliopsida</taxon>
        <taxon>eudicotyledons</taxon>
        <taxon>Gunneridae</taxon>
        <taxon>Pentapetalae</taxon>
        <taxon>rosids</taxon>
        <taxon>fabids</taxon>
        <taxon>Fabales</taxon>
        <taxon>Fabaceae</taxon>
        <taxon>Papilionoideae</taxon>
        <taxon>50 kb inversion clade</taxon>
        <taxon>NPAAA clade</taxon>
        <taxon>Hologalegina</taxon>
        <taxon>IRL clade</taxon>
        <taxon>Trifolieae</taxon>
        <taxon>Trifolium</taxon>
    </lineage>
</organism>
<evidence type="ECO:0000313" key="1">
    <source>
        <dbReference type="EMBL" id="GAU26528.1"/>
    </source>
</evidence>
<accession>A0A2Z6M5J1</accession>
<protein>
    <submittedName>
        <fullName evidence="1">Uncharacterized protein</fullName>
    </submittedName>
</protein>
<reference evidence="2" key="1">
    <citation type="journal article" date="2017" name="Front. Plant Sci.">
        <title>Climate Clever Clovers: New Paradigm to Reduce the Environmental Footprint of Ruminants by Breeding Low Methanogenic Forages Utilizing Haplotype Variation.</title>
        <authorList>
            <person name="Kaur P."/>
            <person name="Appels R."/>
            <person name="Bayer P.E."/>
            <person name="Keeble-Gagnere G."/>
            <person name="Wang J."/>
            <person name="Hirakawa H."/>
            <person name="Shirasawa K."/>
            <person name="Vercoe P."/>
            <person name="Stefanova K."/>
            <person name="Durmic Z."/>
            <person name="Nichols P."/>
            <person name="Revell C."/>
            <person name="Isobe S.N."/>
            <person name="Edwards D."/>
            <person name="Erskine W."/>
        </authorList>
    </citation>
    <scope>NUCLEOTIDE SEQUENCE [LARGE SCALE GENOMIC DNA]</scope>
    <source>
        <strain evidence="2">cv. Daliak</strain>
    </source>
</reference>
<proteinExistence type="predicted"/>